<dbReference type="PROSITE" id="PS01209">
    <property type="entry name" value="LDLRA_1"/>
    <property type="match status" value="1"/>
</dbReference>
<feature type="domain" description="C-type lectin" evidence="12">
    <location>
        <begin position="138"/>
        <end position="269"/>
    </location>
</feature>
<feature type="disulfide bond" evidence="10">
    <location>
        <begin position="461"/>
        <end position="479"/>
    </location>
</feature>
<dbReference type="STRING" id="407821.A0A087UXY0"/>
<feature type="disulfide bond" evidence="10">
    <location>
        <begin position="356"/>
        <end position="371"/>
    </location>
</feature>
<evidence type="ECO:0000256" key="4">
    <source>
        <dbReference type="ARBA" id="ARBA00022737"/>
    </source>
</evidence>
<dbReference type="GO" id="GO:0043235">
    <property type="term" value="C:receptor complex"/>
    <property type="evidence" value="ECO:0007669"/>
    <property type="project" value="TreeGrafter"/>
</dbReference>
<comment type="subcellular location">
    <subcellularLocation>
        <location evidence="1">Membrane</location>
        <topology evidence="1">Single-pass membrane protein</topology>
    </subcellularLocation>
</comment>
<dbReference type="Pfam" id="PF00057">
    <property type="entry name" value="Ldl_recept_a"/>
    <property type="match status" value="4"/>
</dbReference>
<dbReference type="InterPro" id="IPR016187">
    <property type="entry name" value="CTDL_fold"/>
</dbReference>
<evidence type="ECO:0000256" key="5">
    <source>
        <dbReference type="ARBA" id="ARBA00022989"/>
    </source>
</evidence>
<dbReference type="PANTHER" id="PTHR22722">
    <property type="entry name" value="LOW-DENSITY LIPOPROTEIN RECEPTOR-RELATED PROTEIN 2-RELATED"/>
    <property type="match status" value="1"/>
</dbReference>
<keyword evidence="14" id="KW-1185">Reference proteome</keyword>
<keyword evidence="9" id="KW-0325">Glycoprotein</keyword>
<accession>A0A087UXY0</accession>
<proteinExistence type="predicted"/>
<feature type="disulfide bond" evidence="10">
    <location>
        <begin position="415"/>
        <end position="427"/>
    </location>
</feature>
<evidence type="ECO:0000313" key="14">
    <source>
        <dbReference type="Proteomes" id="UP000054359"/>
    </source>
</evidence>
<dbReference type="InterPro" id="IPR016186">
    <property type="entry name" value="C-type_lectin-like/link_sf"/>
</dbReference>
<dbReference type="InterPro" id="IPR023415">
    <property type="entry name" value="LDLR_class-A_CS"/>
</dbReference>
<keyword evidence="4" id="KW-0677">Repeat</keyword>
<keyword evidence="5" id="KW-1133">Transmembrane helix</keyword>
<dbReference type="PRINTS" id="PR00261">
    <property type="entry name" value="LDLRECEPTOR"/>
</dbReference>
<keyword evidence="13" id="KW-0449">Lipoprotein</keyword>
<dbReference type="SMART" id="SM00034">
    <property type="entry name" value="CLECT"/>
    <property type="match status" value="1"/>
</dbReference>
<dbReference type="SUPFAM" id="SSF49854">
    <property type="entry name" value="Spermadhesin, CUB domain"/>
    <property type="match status" value="1"/>
</dbReference>
<reference evidence="13 14" key="1">
    <citation type="submission" date="2013-11" db="EMBL/GenBank/DDBJ databases">
        <title>Genome sequencing of Stegodyphus mimosarum.</title>
        <authorList>
            <person name="Bechsgaard J."/>
        </authorList>
    </citation>
    <scope>NUCLEOTIDE SEQUENCE [LARGE SCALE GENOMIC DNA]</scope>
</reference>
<dbReference type="CDD" id="cd00041">
    <property type="entry name" value="CUB"/>
    <property type="match status" value="1"/>
</dbReference>
<keyword evidence="7 10" id="KW-1015">Disulfide bond</keyword>
<dbReference type="SMART" id="SM00192">
    <property type="entry name" value="LDLa"/>
    <property type="match status" value="4"/>
</dbReference>
<dbReference type="Gene3D" id="2.60.120.290">
    <property type="entry name" value="Spermadhesin, CUB domain"/>
    <property type="match status" value="1"/>
</dbReference>
<dbReference type="Gene3D" id="3.10.100.10">
    <property type="entry name" value="Mannose-Binding Protein A, subunit A"/>
    <property type="match status" value="1"/>
</dbReference>
<keyword evidence="8 13" id="KW-0675">Receptor</keyword>
<evidence type="ECO:0000256" key="9">
    <source>
        <dbReference type="ARBA" id="ARBA00023180"/>
    </source>
</evidence>
<feature type="domain" description="CUB" evidence="11">
    <location>
        <begin position="1"/>
        <end position="114"/>
    </location>
</feature>
<dbReference type="AlphaFoldDB" id="A0A087UXY0"/>
<evidence type="ECO:0000256" key="1">
    <source>
        <dbReference type="ARBA" id="ARBA00004167"/>
    </source>
</evidence>
<dbReference type="PROSITE" id="PS01180">
    <property type="entry name" value="CUB"/>
    <property type="match status" value="1"/>
</dbReference>
<keyword evidence="6" id="KW-0472">Membrane</keyword>
<feature type="non-terminal residue" evidence="13">
    <location>
        <position position="511"/>
    </location>
</feature>
<dbReference type="InterPro" id="IPR035914">
    <property type="entry name" value="Sperma_CUB_dom_sf"/>
</dbReference>
<dbReference type="PROSITE" id="PS50041">
    <property type="entry name" value="C_TYPE_LECTIN_2"/>
    <property type="match status" value="1"/>
</dbReference>
<protein>
    <submittedName>
        <fullName evidence="13">Low-density lipoprotein receptor-related protein 2</fullName>
    </submittedName>
</protein>
<evidence type="ECO:0000256" key="6">
    <source>
        <dbReference type="ARBA" id="ARBA00023136"/>
    </source>
</evidence>
<dbReference type="InterPro" id="IPR002172">
    <property type="entry name" value="LDrepeatLR_classA_rpt"/>
</dbReference>
<dbReference type="CDD" id="cd00112">
    <property type="entry name" value="LDLa"/>
    <property type="match status" value="4"/>
</dbReference>
<dbReference type="FunFam" id="2.60.120.290:FF:000005">
    <property type="entry name" value="Procollagen C-endopeptidase enhancer 1"/>
    <property type="match status" value="1"/>
</dbReference>
<dbReference type="SUPFAM" id="SSF57424">
    <property type="entry name" value="LDL receptor-like module"/>
    <property type="match status" value="4"/>
</dbReference>
<dbReference type="InterPro" id="IPR000859">
    <property type="entry name" value="CUB_dom"/>
</dbReference>
<feature type="disulfide bond" evidence="10">
    <location>
        <begin position="383"/>
        <end position="401"/>
    </location>
</feature>
<dbReference type="EMBL" id="KK122204">
    <property type="protein sequence ID" value="KFM82219.1"/>
    <property type="molecule type" value="Genomic_DNA"/>
</dbReference>
<dbReference type="GO" id="GO:0005886">
    <property type="term" value="C:plasma membrane"/>
    <property type="evidence" value="ECO:0007669"/>
    <property type="project" value="TreeGrafter"/>
</dbReference>
<evidence type="ECO:0000256" key="2">
    <source>
        <dbReference type="ARBA" id="ARBA00022692"/>
    </source>
</evidence>
<dbReference type="InterPro" id="IPR001304">
    <property type="entry name" value="C-type_lectin-like"/>
</dbReference>
<dbReference type="OMA" id="AHTKVFA"/>
<evidence type="ECO:0000256" key="8">
    <source>
        <dbReference type="ARBA" id="ARBA00023170"/>
    </source>
</evidence>
<gene>
    <name evidence="13" type="ORF">X975_13670</name>
</gene>
<feature type="disulfide bond" evidence="10">
    <location>
        <begin position="395"/>
        <end position="410"/>
    </location>
</feature>
<dbReference type="PROSITE" id="PS50068">
    <property type="entry name" value="LDLRA_2"/>
    <property type="match status" value="4"/>
</dbReference>
<evidence type="ECO:0000259" key="11">
    <source>
        <dbReference type="PROSITE" id="PS01180"/>
    </source>
</evidence>
<dbReference type="Pfam" id="PF00059">
    <property type="entry name" value="Lectin_C"/>
    <property type="match status" value="1"/>
</dbReference>
<comment type="caution">
    <text evidence="10">Lacks conserved residue(s) required for the propagation of feature annotation.</text>
</comment>
<dbReference type="Pfam" id="PF00431">
    <property type="entry name" value="CUB"/>
    <property type="match status" value="1"/>
</dbReference>
<keyword evidence="2" id="KW-0812">Transmembrane</keyword>
<dbReference type="SMART" id="SM00042">
    <property type="entry name" value="CUB"/>
    <property type="match status" value="1"/>
</dbReference>
<name>A0A087UXY0_STEMI</name>
<organism evidence="13 14">
    <name type="scientific">Stegodyphus mimosarum</name>
    <name type="common">African social velvet spider</name>
    <dbReference type="NCBI Taxonomy" id="407821"/>
    <lineage>
        <taxon>Eukaryota</taxon>
        <taxon>Metazoa</taxon>
        <taxon>Ecdysozoa</taxon>
        <taxon>Arthropoda</taxon>
        <taxon>Chelicerata</taxon>
        <taxon>Arachnida</taxon>
        <taxon>Araneae</taxon>
        <taxon>Araneomorphae</taxon>
        <taxon>Entelegynae</taxon>
        <taxon>Eresoidea</taxon>
        <taxon>Eresidae</taxon>
        <taxon>Stegodyphus</taxon>
    </lineage>
</organism>
<feature type="disulfide bond" evidence="10">
    <location>
        <begin position="434"/>
        <end position="449"/>
    </location>
</feature>
<evidence type="ECO:0000259" key="12">
    <source>
        <dbReference type="PROSITE" id="PS50041"/>
    </source>
</evidence>
<evidence type="ECO:0000256" key="10">
    <source>
        <dbReference type="PROSITE-ProRule" id="PRU00124"/>
    </source>
</evidence>
<evidence type="ECO:0000256" key="7">
    <source>
        <dbReference type="ARBA" id="ARBA00023157"/>
    </source>
</evidence>
<dbReference type="SUPFAM" id="SSF56436">
    <property type="entry name" value="C-type lectin-like"/>
    <property type="match status" value="1"/>
</dbReference>
<evidence type="ECO:0000313" key="13">
    <source>
        <dbReference type="EMBL" id="KFM82219.1"/>
    </source>
</evidence>
<feature type="disulfide bond" evidence="10">
    <location>
        <begin position="376"/>
        <end position="388"/>
    </location>
</feature>
<sequence>MQVCESTCGKILSIGYPLNYENNHRCSWLIKADVSHFINLTFQDFDIIGGENCQYDHLAVYDGNTKDKSHLIGKFCNAKKPKVEIVSSWNTLLLEFSSDAEVTGRGFFLKFSSNNFRRPADVYDVDDDLTCPKSWKYYNGYCYNAFHESEALQWYEAEAKCRKLGAKLSGDQKTGHLVSILDNKENTVVHHFLTEYWKAKHKSLYIGLNDELKEGVYRWSDGNPMIYTDWAPAARSLLTQPDGGAYQDCTMLRVDSGHSTAHWHDIPCSLGKLAFHNWDGIDWGDQDPSKPEGEREILSSISSYICKMQSDIPAGKVESLSVLRSQNNTETIPANLKKEKYFVCRNKEIISTQFVCNLAEDCRDGSDEETCPPHECLQSSFRCHNTKCVSIAAYCDYKDDCGDLSDESRCDHRECQPGEFQCMNGQCIPFEQRCDLLNNCFDNSDEHNCKGSCNPNSTFQCYDGTCIPRYTLCDGHRDCPGKYHEDEQVGCSRREDRLGRYEEKKLCSKRG</sequence>
<dbReference type="Gene3D" id="4.10.400.10">
    <property type="entry name" value="Low-density Lipoprotein Receptor"/>
    <property type="match status" value="4"/>
</dbReference>
<keyword evidence="3" id="KW-0732">Signal</keyword>
<dbReference type="FunFam" id="4.10.400.10:FF:000034">
    <property type="entry name" value="Low-density lipoprotein receptor-related protein 2"/>
    <property type="match status" value="1"/>
</dbReference>
<dbReference type="InterPro" id="IPR051221">
    <property type="entry name" value="LDLR-related"/>
</dbReference>
<dbReference type="InterPro" id="IPR036055">
    <property type="entry name" value="LDL_receptor-like_sf"/>
</dbReference>
<dbReference type="Proteomes" id="UP000054359">
    <property type="component" value="Unassembled WGS sequence"/>
</dbReference>
<evidence type="ECO:0000256" key="3">
    <source>
        <dbReference type="ARBA" id="ARBA00022729"/>
    </source>
</evidence>
<feature type="disulfide bond" evidence="10">
    <location>
        <begin position="422"/>
        <end position="440"/>
    </location>
</feature>
<feature type="disulfide bond" evidence="10">
    <location>
        <begin position="344"/>
        <end position="362"/>
    </location>
</feature>
<dbReference type="OrthoDB" id="6422833at2759"/>